<accession>A0ABQ3HDK3</accession>
<keyword evidence="2" id="KW-0680">Restriction system</keyword>
<comment type="caution">
    <text evidence="6">The sequence shown here is derived from an EMBL/GenBank/DDBJ whole genome shotgun (WGS) entry which is preliminary data.</text>
</comment>
<evidence type="ECO:0000256" key="3">
    <source>
        <dbReference type="ARBA" id="ARBA00023125"/>
    </source>
</evidence>
<gene>
    <name evidence="6" type="ORF">GCM10011419_24890</name>
</gene>
<dbReference type="Gene3D" id="1.10.287.1120">
    <property type="entry name" value="Bipartite methylase S protein"/>
    <property type="match status" value="1"/>
</dbReference>
<evidence type="ECO:0000259" key="5">
    <source>
        <dbReference type="Pfam" id="PF01420"/>
    </source>
</evidence>
<dbReference type="Proteomes" id="UP000662678">
    <property type="component" value="Unassembled WGS sequence"/>
</dbReference>
<proteinExistence type="inferred from homology"/>
<feature type="coiled-coil region" evidence="4">
    <location>
        <begin position="174"/>
        <end position="201"/>
    </location>
</feature>
<keyword evidence="3" id="KW-0238">DNA-binding</keyword>
<reference evidence="7" key="1">
    <citation type="journal article" date="2019" name="Int. J. Syst. Evol. Microbiol.">
        <title>The Global Catalogue of Microorganisms (GCM) 10K type strain sequencing project: providing services to taxonomists for standard genome sequencing and annotation.</title>
        <authorList>
            <consortium name="The Broad Institute Genomics Platform"/>
            <consortium name="The Broad Institute Genome Sequencing Center for Infectious Disease"/>
            <person name="Wu L."/>
            <person name="Ma J."/>
        </authorList>
    </citation>
    <scope>NUCLEOTIDE SEQUENCE [LARGE SCALE GENOMIC DNA]</scope>
    <source>
        <strain evidence="7">KCTC 23713</strain>
    </source>
</reference>
<dbReference type="RefSeq" id="WP_189354197.1">
    <property type="nucleotide sequence ID" value="NZ_BMYP01000037.1"/>
</dbReference>
<feature type="domain" description="Type I restriction modification DNA specificity" evidence="5">
    <location>
        <begin position="285"/>
        <end position="402"/>
    </location>
</feature>
<dbReference type="Pfam" id="PF01420">
    <property type="entry name" value="Methylase_S"/>
    <property type="match status" value="1"/>
</dbReference>
<sequence>MQRYESYKPSGIQWVEKIPSHWGTQRAKWLFNRMERPVRPEDDVVTAFRDGQVTLRTNRRTEGFTNAIQEHGYQGIRKGDLVIHAMDAFAGAIGVSDSDGKSTPVYAACVPRGEYPVNSYYYAYLLRYMAHSGYIESLSKGIRERSTDFRFAEFRELPLPIPDKDEQDRIVTFLDQKTAEIDAAIAKKERLIELLQEKRKTQISKAVTKGLRLDVMLKSSGSLAIGSIPAHWEARRLKHATKRIYDCKNRTPDYFPDGEFFVVRTTNVKKGRLVMEGALYTDAKGFSEWTQKGLPKAGELVITREAPAGEVALLPAGFVGCLGQRTMGIVPDEQQVLGKFLLYFLQSDAFDQYVTCQGSGSTVTHLRVGQVFDIPLAFPPTTKEQQEIVDYLEEEERRTDLVVQQELRAIRSLRQLKAVVIASTVSGQLRV</sequence>
<dbReference type="InterPro" id="IPR000055">
    <property type="entry name" value="Restrct_endonuc_typeI_TRD"/>
</dbReference>
<organism evidence="6 7">
    <name type="scientific">Vogesella fluminis</name>
    <dbReference type="NCBI Taxonomy" id="1069161"/>
    <lineage>
        <taxon>Bacteria</taxon>
        <taxon>Pseudomonadati</taxon>
        <taxon>Pseudomonadota</taxon>
        <taxon>Betaproteobacteria</taxon>
        <taxon>Neisseriales</taxon>
        <taxon>Chromobacteriaceae</taxon>
        <taxon>Vogesella</taxon>
    </lineage>
</organism>
<protein>
    <submittedName>
        <fullName evidence="6">Restriction modification system DNA specificity domain-containing protein</fullName>
    </submittedName>
</protein>
<dbReference type="SUPFAM" id="SSF116734">
    <property type="entry name" value="DNA methylase specificity domain"/>
    <property type="match status" value="2"/>
</dbReference>
<dbReference type="EMBL" id="BMYP01000037">
    <property type="protein sequence ID" value="GHD80332.1"/>
    <property type="molecule type" value="Genomic_DNA"/>
</dbReference>
<evidence type="ECO:0000313" key="6">
    <source>
        <dbReference type="EMBL" id="GHD80332.1"/>
    </source>
</evidence>
<dbReference type="PANTHER" id="PTHR30408">
    <property type="entry name" value="TYPE-1 RESTRICTION ENZYME ECOKI SPECIFICITY PROTEIN"/>
    <property type="match status" value="1"/>
</dbReference>
<keyword evidence="4" id="KW-0175">Coiled coil</keyword>
<evidence type="ECO:0000313" key="7">
    <source>
        <dbReference type="Proteomes" id="UP000662678"/>
    </source>
</evidence>
<evidence type="ECO:0000256" key="1">
    <source>
        <dbReference type="ARBA" id="ARBA00010923"/>
    </source>
</evidence>
<dbReference type="PANTHER" id="PTHR30408:SF12">
    <property type="entry name" value="TYPE I RESTRICTION ENZYME MJAVIII SPECIFICITY SUBUNIT"/>
    <property type="match status" value="1"/>
</dbReference>
<evidence type="ECO:0000256" key="2">
    <source>
        <dbReference type="ARBA" id="ARBA00022747"/>
    </source>
</evidence>
<evidence type="ECO:0000256" key="4">
    <source>
        <dbReference type="SAM" id="Coils"/>
    </source>
</evidence>
<dbReference type="Gene3D" id="3.90.220.20">
    <property type="entry name" value="DNA methylase specificity domains"/>
    <property type="match status" value="2"/>
</dbReference>
<dbReference type="InterPro" id="IPR052021">
    <property type="entry name" value="Type-I_RS_S_subunit"/>
</dbReference>
<keyword evidence="7" id="KW-1185">Reference proteome</keyword>
<dbReference type="InterPro" id="IPR044946">
    <property type="entry name" value="Restrct_endonuc_typeI_TRD_sf"/>
</dbReference>
<comment type="similarity">
    <text evidence="1">Belongs to the type-I restriction system S methylase family.</text>
</comment>
<name>A0ABQ3HDK3_9NEIS</name>